<dbReference type="EMBL" id="CP154878">
    <property type="protein sequence ID" value="XBG96593.1"/>
    <property type="molecule type" value="Genomic_DNA"/>
</dbReference>
<dbReference type="InterPro" id="IPR013574">
    <property type="entry name" value="Glucan-bd_C/Surface_Ag-I/II_V"/>
</dbReference>
<dbReference type="InterPro" id="IPR036234">
    <property type="entry name" value="SA_I/II_PAC_V_sf"/>
</dbReference>
<dbReference type="Gene3D" id="2.60.530.10">
    <property type="entry name" value="Major cell-surface adhesin PAc"/>
    <property type="match status" value="1"/>
</dbReference>
<dbReference type="AlphaFoldDB" id="A0AAU7C640"/>
<reference evidence="2" key="1">
    <citation type="submission" date="2024-04" db="EMBL/GenBank/DDBJ databases">
        <title>Limosilactobacillus allomucosae sp. nov., a novel species isolated from wild boar faecal samples as a potential probiotics for domestic pigs.</title>
        <authorList>
            <person name="Chen B."/>
        </authorList>
    </citation>
    <scope>NUCLEOTIDE SEQUENCE</scope>
    <source>
        <strain evidence="2">WILCCON 0051</strain>
    </source>
</reference>
<evidence type="ECO:0000259" key="1">
    <source>
        <dbReference type="Pfam" id="PF08363"/>
    </source>
</evidence>
<dbReference type="Pfam" id="PF08363">
    <property type="entry name" value="GbpC"/>
    <property type="match status" value="1"/>
</dbReference>
<proteinExistence type="predicted"/>
<name>A0AAU7C640_9LACO</name>
<organism evidence="2">
    <name type="scientific">Limosilactobacillus allomucosae</name>
    <dbReference type="NCBI Taxonomy" id="3142938"/>
    <lineage>
        <taxon>Bacteria</taxon>
        <taxon>Bacillati</taxon>
        <taxon>Bacillota</taxon>
        <taxon>Bacilli</taxon>
        <taxon>Lactobacillales</taxon>
        <taxon>Lactobacillaceae</taxon>
        <taxon>Limosilactobacillus</taxon>
    </lineage>
</organism>
<feature type="domain" description="Glucan-binding protein C/Surface antigen I/II V-domain" evidence="1">
    <location>
        <begin position="12"/>
        <end position="269"/>
    </location>
</feature>
<evidence type="ECO:0000313" key="2">
    <source>
        <dbReference type="EMBL" id="XBG96593.1"/>
    </source>
</evidence>
<protein>
    <submittedName>
        <fullName evidence="2">GbpC/Spa domain-containing protein</fullName>
    </submittedName>
</protein>
<dbReference type="SUPFAM" id="SSF74914">
    <property type="entry name" value="V-region of surface antigen I/II (SA I/II, PAC)"/>
    <property type="match status" value="1"/>
</dbReference>
<dbReference type="KEGG" id="lalo:ABC765_05270"/>
<dbReference type="RefSeq" id="WP_347964173.1">
    <property type="nucleotide sequence ID" value="NZ_CP154878.1"/>
</dbReference>
<accession>A0AAU7C640</accession>
<sequence length="313" mass="34270">MATTLVAQKQNNAQNANVIDSSSVIQKLSIDHDSGSTVSVTNVVNGTVSDMKDVMFNGADHMGDGYRIVSVDDTKPATFTVTYNNLSKITYNDRKITKVVYEVTLTPNNNQNYDFMVLNDFAYGLALNNDVANLKMRMYYDNGELVDFSDGNAYLSVNSLNNYTNNLKEYSIETTRVNSGGKALALRGSSVTVHDGTTLYSDKANSYTTDGHYAATSDTANKESFELNPNSVTDTNIPVGWDTTNSPYRYYGAGLVKLTGSVLDIDIYAANTGIPAGTAWRNGLWYNTSTIIPVTPTTQINYHYNVAFLIALN</sequence>
<gene>
    <name evidence="2" type="ORF">ABC765_05270</name>
</gene>